<dbReference type="OrthoDB" id="2453187at2"/>
<dbReference type="EMBL" id="CP001639">
    <property type="protein sequence ID" value="ACS26076.1"/>
    <property type="molecule type" value="Genomic_DNA"/>
</dbReference>
<reference evidence="1" key="1">
    <citation type="submission" date="2009-06" db="EMBL/GenBank/DDBJ databases">
        <title>Complete sequence of plasmid 1 of Geopacillus sp. WCH70.</title>
        <authorList>
            <consortium name="US DOE Joint Genome Institute"/>
            <person name="Lucas S."/>
            <person name="Copeland A."/>
            <person name="Lapidus A."/>
            <person name="Glavina del Rio T."/>
            <person name="Dalin E."/>
            <person name="Tice H."/>
            <person name="Bruce D."/>
            <person name="Goodwin L."/>
            <person name="Pitluck S."/>
            <person name="Chertkov O."/>
            <person name="Brettin T."/>
            <person name="Detter J.C."/>
            <person name="Han C."/>
            <person name="Larimer F."/>
            <person name="Land M."/>
            <person name="Hauser L."/>
            <person name="Kyrpides N."/>
            <person name="Mikhailova N."/>
            <person name="Brumm P."/>
            <person name="Mead D.A."/>
            <person name="Richardson P."/>
        </authorList>
    </citation>
    <scope>NUCLEOTIDE SEQUENCE [LARGE SCALE GENOMIC DNA]</scope>
    <source>
        <plasmid evidence="1">pWCH7001</plasmid>
        <plasmid evidence="1">WCH70</plasmid>
    </source>
</reference>
<proteinExistence type="predicted"/>
<dbReference type="AlphaFoldDB" id="C5DB06"/>
<gene>
    <name evidence="1" type="ordered locus">GWCH70_3441</name>
</gene>
<dbReference type="HOGENOM" id="CLU_2381857_0_0_9"/>
<keyword evidence="1" id="KW-0614">Plasmid</keyword>
<evidence type="ECO:0000313" key="1">
    <source>
        <dbReference type="EMBL" id="ACS26076.1"/>
    </source>
</evidence>
<geneLocation type="plasmid" evidence="1">
    <name>pWCH7001</name>
</geneLocation>
<dbReference type="KEGG" id="gwc:GWCH70_3441"/>
<organism evidence="1">
    <name type="scientific">Geobacillus sp. (strain WCH70)</name>
    <dbReference type="NCBI Taxonomy" id="471223"/>
    <lineage>
        <taxon>Bacteria</taxon>
        <taxon>Bacillati</taxon>
        <taxon>Bacillota</taxon>
        <taxon>Bacilli</taxon>
        <taxon>Bacillales</taxon>
        <taxon>Anoxybacillaceae</taxon>
        <taxon>Geobacillus</taxon>
    </lineage>
</organism>
<accession>C5DB06</accession>
<protein>
    <submittedName>
        <fullName evidence="1">Uncharacterized protein</fullName>
    </submittedName>
</protein>
<sequence>MEWKYWKVVIKYGHVGRRNEVSVARYMVFPSSATIIDVMEELKQMPGTKNNCVCSIEPISLEEYLIGKRSELENFYLKRLFGESSA</sequence>
<name>C5DB06_GEOSW</name>